<proteinExistence type="predicted"/>
<reference evidence="1 2" key="1">
    <citation type="submission" date="2016-03" db="EMBL/GenBank/DDBJ databases">
        <authorList>
            <person name="Ploux O."/>
        </authorList>
    </citation>
    <scope>NUCLEOTIDE SEQUENCE [LARGE SCALE GENOMIC DNA]</scope>
    <source>
        <strain evidence="1 2">UAMH 11012</strain>
    </source>
</reference>
<dbReference type="OrthoDB" id="5272396at2759"/>
<evidence type="ECO:0000313" key="1">
    <source>
        <dbReference type="EMBL" id="CZR60672.1"/>
    </source>
</evidence>
<dbReference type="PANTHER" id="PTHR42085">
    <property type="entry name" value="F-BOX DOMAIN-CONTAINING PROTEIN"/>
    <property type="match status" value="1"/>
</dbReference>
<gene>
    <name evidence="1" type="ORF">PAC_10568</name>
</gene>
<evidence type="ECO:0000313" key="2">
    <source>
        <dbReference type="Proteomes" id="UP000184330"/>
    </source>
</evidence>
<sequence>MLRNRCKLYVGSDGPRNSPPLNFLSLPREIRDEIYELALVSTSPIIVWKGHWKYHPSYEIPGPEFNADGSWTGPHLCINVRWRWTDEEAISASLRALDLNIIFCNKTVSHEAAQVFYAKNTFSFMGWHNWDLIVSWLEAIGPTNRNSLVSMEISAYRPDPAWQRSSGERIKEPSGFTMEDVYPRHPYLQLPTTEDRLPCGRVDNINPSVETIFVLLGQKTSEQKATIVMRLPGFSYPGARSPRTRDDCCPENGWYSMDLPNLIEKSRSLHAQQVEVLWKGEDCRKELEDQQEIMEGIGWQVNVLPAAEDELHPNPEYHGCHPTMDEWRIAKYVLRRKKLTEPLCAEDPCPHSHVSLDDSRYN</sequence>
<dbReference type="Proteomes" id="UP000184330">
    <property type="component" value="Unassembled WGS sequence"/>
</dbReference>
<accession>A0A1L7X6N8</accession>
<keyword evidence="2" id="KW-1185">Reference proteome</keyword>
<dbReference type="InterPro" id="IPR038883">
    <property type="entry name" value="AN11006-like"/>
</dbReference>
<dbReference type="AlphaFoldDB" id="A0A1L7X6N8"/>
<dbReference type="PANTHER" id="PTHR42085:SF8">
    <property type="entry name" value="F-BOX DOMAIN-CONTAINING PROTEIN"/>
    <property type="match status" value="1"/>
</dbReference>
<organism evidence="1 2">
    <name type="scientific">Phialocephala subalpina</name>
    <dbReference type="NCBI Taxonomy" id="576137"/>
    <lineage>
        <taxon>Eukaryota</taxon>
        <taxon>Fungi</taxon>
        <taxon>Dikarya</taxon>
        <taxon>Ascomycota</taxon>
        <taxon>Pezizomycotina</taxon>
        <taxon>Leotiomycetes</taxon>
        <taxon>Helotiales</taxon>
        <taxon>Mollisiaceae</taxon>
        <taxon>Phialocephala</taxon>
        <taxon>Phialocephala fortinii species complex</taxon>
    </lineage>
</organism>
<dbReference type="EMBL" id="FJOG01000016">
    <property type="protein sequence ID" value="CZR60672.1"/>
    <property type="molecule type" value="Genomic_DNA"/>
</dbReference>
<name>A0A1L7X6N8_9HELO</name>
<protein>
    <submittedName>
        <fullName evidence="1">Uncharacterized protein</fullName>
    </submittedName>
</protein>